<dbReference type="AlphaFoldDB" id="A0A7G6YER7"/>
<proteinExistence type="predicted"/>
<evidence type="ECO:0000313" key="3">
    <source>
        <dbReference type="Proteomes" id="UP000515511"/>
    </source>
</evidence>
<dbReference type="InterPro" id="IPR029039">
    <property type="entry name" value="Flavoprotein-like_sf"/>
</dbReference>
<dbReference type="Pfam" id="PF00258">
    <property type="entry name" value="Flavodoxin_1"/>
    <property type="match status" value="1"/>
</dbReference>
<evidence type="ECO:0000313" key="2">
    <source>
        <dbReference type="EMBL" id="QNE36982.1"/>
    </source>
</evidence>
<organism evidence="2 3">
    <name type="scientific">Leifsonia shinshuensis</name>
    <dbReference type="NCBI Taxonomy" id="150026"/>
    <lineage>
        <taxon>Bacteria</taxon>
        <taxon>Bacillati</taxon>
        <taxon>Actinomycetota</taxon>
        <taxon>Actinomycetes</taxon>
        <taxon>Micrococcales</taxon>
        <taxon>Microbacteriaceae</taxon>
        <taxon>Leifsonia</taxon>
    </lineage>
</organism>
<dbReference type="EMBL" id="CP043641">
    <property type="protein sequence ID" value="QNE36982.1"/>
    <property type="molecule type" value="Genomic_DNA"/>
</dbReference>
<protein>
    <recommendedName>
        <fullName evidence="1">Flavodoxin-like domain-containing protein</fullName>
    </recommendedName>
</protein>
<gene>
    <name evidence="2" type="ORF">F1C12_18940</name>
</gene>
<dbReference type="InterPro" id="IPR001226">
    <property type="entry name" value="Flavodoxin_CS"/>
</dbReference>
<accession>A0A7G6YER7</accession>
<dbReference type="GO" id="GO:0010181">
    <property type="term" value="F:FMN binding"/>
    <property type="evidence" value="ECO:0007669"/>
    <property type="project" value="InterPro"/>
</dbReference>
<dbReference type="InterPro" id="IPR008254">
    <property type="entry name" value="Flavodoxin/NO_synth"/>
</dbReference>
<name>A0A7G6YER7_9MICO</name>
<sequence length="184" mass="19805">MNDTAPAARAAIVYESMFGSTRRVAEAVADGLRPFASVTLIKVKDAPEAFPEADLLLVGAPTHVHSLSRPSTRVEAAKWGDDPARRLTLEPDAEGIGVREWLETCGDVPPRFAAFDTRADMTEIFSGSAAVAIDKRLRRLGSHRLLAKHSFLVDKDSALEAGQLDDAREWGRTIGAALRATAAV</sequence>
<dbReference type="Proteomes" id="UP000515511">
    <property type="component" value="Chromosome"/>
</dbReference>
<evidence type="ECO:0000259" key="1">
    <source>
        <dbReference type="PROSITE" id="PS50902"/>
    </source>
</evidence>
<dbReference type="PROSITE" id="PS00201">
    <property type="entry name" value="FLAVODOXIN"/>
    <property type="match status" value="1"/>
</dbReference>
<dbReference type="RefSeq" id="WP_185276409.1">
    <property type="nucleotide sequence ID" value="NZ_CP043641.1"/>
</dbReference>
<dbReference type="KEGG" id="lse:F1C12_18940"/>
<reference evidence="3" key="1">
    <citation type="submission" date="2019-09" db="EMBL/GenBank/DDBJ databases">
        <title>Antimicrobial potential of Antarctic Bacteria.</title>
        <authorList>
            <person name="Benaud N."/>
            <person name="Edwards R.J."/>
            <person name="Ferrari B.C."/>
        </authorList>
    </citation>
    <scope>NUCLEOTIDE SEQUENCE [LARGE SCALE GENOMIC DNA]</scope>
    <source>
        <strain evidence="3">INR9</strain>
    </source>
</reference>
<dbReference type="Gene3D" id="3.40.50.360">
    <property type="match status" value="1"/>
</dbReference>
<dbReference type="GO" id="GO:0009055">
    <property type="term" value="F:electron transfer activity"/>
    <property type="evidence" value="ECO:0007669"/>
    <property type="project" value="InterPro"/>
</dbReference>
<dbReference type="SUPFAM" id="SSF52218">
    <property type="entry name" value="Flavoproteins"/>
    <property type="match status" value="1"/>
</dbReference>
<feature type="domain" description="Flavodoxin-like" evidence="1">
    <location>
        <begin position="10"/>
        <end position="175"/>
    </location>
</feature>
<dbReference type="PROSITE" id="PS50902">
    <property type="entry name" value="FLAVODOXIN_LIKE"/>
    <property type="match status" value="1"/>
</dbReference>